<dbReference type="InterPro" id="IPR051333">
    <property type="entry name" value="CLIP_Serine_Protease"/>
</dbReference>
<evidence type="ECO:0000313" key="3">
    <source>
        <dbReference type="Proteomes" id="UP000249794"/>
    </source>
</evidence>
<sequence length="279" mass="30460">MIIRHDIDPERYLTSPGQFLAVITLSTSQVPVQIAYDPIDQLLKPSLIPMVQMVQTAPEYYTCCNGMGVLIRSNWIVSAAHIAVDLSLDQAIRFDGGGEGAIAIKKIVLHPQFKNATSEQTLSKNDIALLQLNRPAQNISPLPLYQGESELHHQAVLVGRGDFGNGLIGPDQVDGKLRMATNQIEEADEQWLRLRFDAPPETTDLEGIAGPGDGGSPALLATHQGWALAGIRSTQASGSLGEGYYGVWEYYTRLSKYLLWIESVVSSDDGSDLNSQIHH</sequence>
<dbReference type="GO" id="GO:0006508">
    <property type="term" value="P:proteolysis"/>
    <property type="evidence" value="ECO:0007669"/>
    <property type="project" value="InterPro"/>
</dbReference>
<dbReference type="PROSITE" id="PS50240">
    <property type="entry name" value="TRYPSIN_DOM"/>
    <property type="match status" value="1"/>
</dbReference>
<dbReference type="Pfam" id="PF00089">
    <property type="entry name" value="Trypsin"/>
    <property type="match status" value="1"/>
</dbReference>
<accession>A0A2W4X0K9</accession>
<reference evidence="3" key="1">
    <citation type="submission" date="2018-04" db="EMBL/GenBank/DDBJ databases">
        <authorList>
            <person name="Cornet L."/>
        </authorList>
    </citation>
    <scope>NUCLEOTIDE SEQUENCE [LARGE SCALE GENOMIC DNA]</scope>
</reference>
<dbReference type="InterPro" id="IPR043504">
    <property type="entry name" value="Peptidase_S1_PA_chymotrypsin"/>
</dbReference>
<dbReference type="GO" id="GO:0004252">
    <property type="term" value="F:serine-type endopeptidase activity"/>
    <property type="evidence" value="ECO:0007669"/>
    <property type="project" value="InterPro"/>
</dbReference>
<dbReference type="PANTHER" id="PTHR24260">
    <property type="match status" value="1"/>
</dbReference>
<comment type="caution">
    <text evidence="2">The sequence shown here is derived from an EMBL/GenBank/DDBJ whole genome shotgun (WGS) entry which is preliminary data.</text>
</comment>
<dbReference type="EMBL" id="QBMP01000179">
    <property type="protein sequence ID" value="PZO50913.1"/>
    <property type="molecule type" value="Genomic_DNA"/>
</dbReference>
<dbReference type="PRINTS" id="PR00722">
    <property type="entry name" value="CHYMOTRYPSIN"/>
</dbReference>
<dbReference type="InterPro" id="IPR009003">
    <property type="entry name" value="Peptidase_S1_PA"/>
</dbReference>
<name>A0A2W4X0K9_9CYAN</name>
<dbReference type="Gene3D" id="2.40.10.10">
    <property type="entry name" value="Trypsin-like serine proteases"/>
    <property type="match status" value="1"/>
</dbReference>
<dbReference type="SUPFAM" id="SSF50494">
    <property type="entry name" value="Trypsin-like serine proteases"/>
    <property type="match status" value="1"/>
</dbReference>
<dbReference type="SMART" id="SM00020">
    <property type="entry name" value="Tryp_SPc"/>
    <property type="match status" value="1"/>
</dbReference>
<dbReference type="Proteomes" id="UP000249794">
    <property type="component" value="Unassembled WGS sequence"/>
</dbReference>
<evidence type="ECO:0000259" key="1">
    <source>
        <dbReference type="PROSITE" id="PS50240"/>
    </source>
</evidence>
<dbReference type="AlphaFoldDB" id="A0A2W4X0K9"/>
<protein>
    <recommendedName>
        <fullName evidence="1">Peptidase S1 domain-containing protein</fullName>
    </recommendedName>
</protein>
<proteinExistence type="predicted"/>
<dbReference type="InterPro" id="IPR001254">
    <property type="entry name" value="Trypsin_dom"/>
</dbReference>
<reference evidence="2 3" key="2">
    <citation type="submission" date="2018-06" db="EMBL/GenBank/DDBJ databases">
        <title>Metagenomic assembly of (sub)arctic Cyanobacteria and their associated microbiome from non-axenic cultures.</title>
        <authorList>
            <person name="Baurain D."/>
        </authorList>
    </citation>
    <scope>NUCLEOTIDE SEQUENCE [LARGE SCALE GENOMIC DNA]</scope>
    <source>
        <strain evidence="2">ULC027bin1</strain>
    </source>
</reference>
<dbReference type="InterPro" id="IPR001314">
    <property type="entry name" value="Peptidase_S1A"/>
</dbReference>
<organism evidence="2 3">
    <name type="scientific">Phormidesmis priestleyi</name>
    <dbReference type="NCBI Taxonomy" id="268141"/>
    <lineage>
        <taxon>Bacteria</taxon>
        <taxon>Bacillati</taxon>
        <taxon>Cyanobacteriota</taxon>
        <taxon>Cyanophyceae</taxon>
        <taxon>Leptolyngbyales</taxon>
        <taxon>Leptolyngbyaceae</taxon>
        <taxon>Phormidesmis</taxon>
    </lineage>
</organism>
<dbReference type="PANTHER" id="PTHR24260:SF147">
    <property type="entry name" value="EG:BACR7A4.3 PROTEIN-RELATED"/>
    <property type="match status" value="1"/>
</dbReference>
<feature type="domain" description="Peptidase S1" evidence="1">
    <location>
        <begin position="14"/>
        <end position="266"/>
    </location>
</feature>
<evidence type="ECO:0000313" key="2">
    <source>
        <dbReference type="EMBL" id="PZO50913.1"/>
    </source>
</evidence>
<gene>
    <name evidence="2" type="ORF">DCF15_15365</name>
</gene>